<dbReference type="Proteomes" id="UP000051952">
    <property type="component" value="Unassembled WGS sequence"/>
</dbReference>
<dbReference type="Pfam" id="PF13905">
    <property type="entry name" value="Thioredoxin_8"/>
    <property type="match status" value="1"/>
</dbReference>
<dbReference type="OMA" id="NEYYLEM"/>
<dbReference type="GO" id="GO:0030178">
    <property type="term" value="P:negative regulation of Wnt signaling pathway"/>
    <property type="evidence" value="ECO:0007669"/>
    <property type="project" value="TreeGrafter"/>
</dbReference>
<gene>
    <name evidence="4" type="ORF">BSAL_26070</name>
</gene>
<dbReference type="InterPro" id="IPR013766">
    <property type="entry name" value="Thioredoxin_domain"/>
</dbReference>
<evidence type="ECO:0000313" key="5">
    <source>
        <dbReference type="Proteomes" id="UP000051952"/>
    </source>
</evidence>
<feature type="domain" description="Thioredoxin" evidence="2">
    <location>
        <begin position="1"/>
        <end position="145"/>
    </location>
</feature>
<proteinExistence type="predicted"/>
<sequence length="175" mass="19879">MLSRFPGLKVLHGKNGDVPVSALDGKTVLIYFSAHWCPPCRSFTPQLASFYRSHAKEKNFEIVFASWDQSKAEFEEYFHEQPWLAFPYETSKQIIEQLGTKYQVRSIPTLLVFGPDGNLITKEGRMSVVRDPQCQNFPWVGADAAAASSSMNVKVIFAAILLLYFVYNWWMSGAK</sequence>
<dbReference type="OrthoDB" id="409136at2759"/>
<keyword evidence="1" id="KW-0472">Membrane</keyword>
<protein>
    <submittedName>
        <fullName evidence="3 4">Tryparedoxin</fullName>
    </submittedName>
</protein>
<dbReference type="InterPro" id="IPR036249">
    <property type="entry name" value="Thioredoxin-like_sf"/>
</dbReference>
<evidence type="ECO:0000313" key="4">
    <source>
        <dbReference type="EMBL" id="CUG90310.1"/>
    </source>
</evidence>
<dbReference type="PRINTS" id="PR00421">
    <property type="entry name" value="THIOREDOXIN"/>
</dbReference>
<dbReference type="PROSITE" id="PS51352">
    <property type="entry name" value="THIOREDOXIN_2"/>
    <property type="match status" value="1"/>
</dbReference>
<dbReference type="InterPro" id="IPR012336">
    <property type="entry name" value="Thioredoxin-like_fold"/>
</dbReference>
<dbReference type="GO" id="GO:0004791">
    <property type="term" value="F:thioredoxin-disulfide reductase (NADPH) activity"/>
    <property type="evidence" value="ECO:0007669"/>
    <property type="project" value="TreeGrafter"/>
</dbReference>
<keyword evidence="5" id="KW-1185">Reference proteome</keyword>
<evidence type="ECO:0000259" key="2">
    <source>
        <dbReference type="PROSITE" id="PS51352"/>
    </source>
</evidence>
<feature type="transmembrane region" description="Helical" evidence="1">
    <location>
        <begin position="153"/>
        <end position="170"/>
    </location>
</feature>
<reference evidence="4" key="3">
    <citation type="submission" date="2015-09" db="EMBL/GenBank/DDBJ databases">
        <authorList>
            <person name="Jackson K.R."/>
            <person name="Lunt B.L."/>
            <person name="Fisher J.N.B."/>
            <person name="Gardner A.V."/>
            <person name="Bailey M.E."/>
            <person name="Deus L.M."/>
            <person name="Earl A.S."/>
            <person name="Gibby P.D."/>
            <person name="Hartmann K.A."/>
            <person name="Liu J.E."/>
            <person name="Manci A.M."/>
            <person name="Nielsen D.A."/>
            <person name="Solomon M.B."/>
            <person name="Breakwell D.P."/>
            <person name="Burnett S.H."/>
            <person name="Grose J.H."/>
        </authorList>
    </citation>
    <scope>NUCLEOTIDE SEQUENCE [LARGE SCALE GENOMIC DNA]</scope>
    <source>
        <strain evidence="4">Lake Konstanz</strain>
    </source>
</reference>
<dbReference type="Gene3D" id="3.40.30.10">
    <property type="entry name" value="Glutaredoxin"/>
    <property type="match status" value="1"/>
</dbReference>
<dbReference type="PROSITE" id="PS00194">
    <property type="entry name" value="THIOREDOXIN_1"/>
    <property type="match status" value="1"/>
</dbReference>
<dbReference type="SUPFAM" id="SSF52833">
    <property type="entry name" value="Thioredoxin-like"/>
    <property type="match status" value="1"/>
</dbReference>
<name>B6DTG3_BODSA</name>
<dbReference type="VEuPathDB" id="TriTrypDB:BSAL_26070"/>
<reference evidence="5" key="2">
    <citation type="submission" date="2015-09" db="EMBL/GenBank/DDBJ databases">
        <authorList>
            <consortium name="Pathogen Informatics"/>
        </authorList>
    </citation>
    <scope>NUCLEOTIDE SEQUENCE [LARGE SCALE GENOMIC DNA]</scope>
    <source>
        <strain evidence="5">Lake Konstanz</strain>
    </source>
</reference>
<dbReference type="InterPro" id="IPR017937">
    <property type="entry name" value="Thioredoxin_CS"/>
</dbReference>
<dbReference type="GO" id="GO:0005634">
    <property type="term" value="C:nucleus"/>
    <property type="evidence" value="ECO:0007669"/>
    <property type="project" value="TreeGrafter"/>
</dbReference>
<reference evidence="3" key="1">
    <citation type="submission" date="2008-08" db="EMBL/GenBank/DDBJ databases">
        <title>Insights into the genome sequence of a free-living kinetoplastid: Bodo saltans (Kinetoplastida: Euglenozoa).</title>
        <authorList>
            <person name="Jackson A.P."/>
            <person name="Quail M.A."/>
            <person name="Berriman M."/>
        </authorList>
    </citation>
    <scope>NUCLEOTIDE SEQUENCE</scope>
    <source>
        <strain evidence="3">Lake Konstanz</strain>
    </source>
</reference>
<dbReference type="EMBL" id="CYKH01001813">
    <property type="protein sequence ID" value="CUG90310.1"/>
    <property type="molecule type" value="Genomic_DNA"/>
</dbReference>
<evidence type="ECO:0000313" key="3">
    <source>
        <dbReference type="EMBL" id="ACI16007.1"/>
    </source>
</evidence>
<organism evidence="3">
    <name type="scientific">Bodo saltans</name>
    <name type="common">Flagellated protozoan</name>
    <dbReference type="NCBI Taxonomy" id="75058"/>
    <lineage>
        <taxon>Eukaryota</taxon>
        <taxon>Discoba</taxon>
        <taxon>Euglenozoa</taxon>
        <taxon>Kinetoplastea</taxon>
        <taxon>Metakinetoplastina</taxon>
        <taxon>Eubodonida</taxon>
        <taxon>Bodonidae</taxon>
        <taxon>Bodo</taxon>
    </lineage>
</organism>
<dbReference type="GO" id="GO:0031397">
    <property type="term" value="P:negative regulation of protein ubiquitination"/>
    <property type="evidence" value="ECO:0007669"/>
    <property type="project" value="TreeGrafter"/>
</dbReference>
<dbReference type="PANTHER" id="PTHR46472:SF1">
    <property type="entry name" value="NUCLEOREDOXIN"/>
    <property type="match status" value="1"/>
</dbReference>
<evidence type="ECO:0000256" key="1">
    <source>
        <dbReference type="SAM" id="Phobius"/>
    </source>
</evidence>
<dbReference type="AlphaFoldDB" id="B6DTG3"/>
<accession>B6DTG3</accession>
<dbReference type="PANTHER" id="PTHR46472">
    <property type="entry name" value="NUCLEOREDOXIN"/>
    <property type="match status" value="1"/>
</dbReference>
<keyword evidence="1" id="KW-1133">Transmembrane helix</keyword>
<dbReference type="EMBL" id="FJ168553">
    <property type="protein sequence ID" value="ACI16007.1"/>
    <property type="molecule type" value="Genomic_DNA"/>
</dbReference>
<keyword evidence="1" id="KW-0812">Transmembrane</keyword>